<dbReference type="InterPro" id="IPR043129">
    <property type="entry name" value="ATPase_NBD"/>
</dbReference>
<dbReference type="Proteomes" id="UP000265715">
    <property type="component" value="Unassembled WGS sequence"/>
</dbReference>
<dbReference type="PANTHER" id="PTHR18964">
    <property type="entry name" value="ROK (REPRESSOR, ORF, KINASE) FAMILY"/>
    <property type="match status" value="1"/>
</dbReference>
<evidence type="ECO:0000313" key="2">
    <source>
        <dbReference type="Proteomes" id="UP000265715"/>
    </source>
</evidence>
<dbReference type="Gene3D" id="3.30.420.40">
    <property type="match status" value="2"/>
</dbReference>
<dbReference type="GO" id="GO:0004340">
    <property type="term" value="F:glucokinase activity"/>
    <property type="evidence" value="ECO:0007669"/>
    <property type="project" value="UniProtKB-EC"/>
</dbReference>
<dbReference type="RefSeq" id="WP_119314811.1">
    <property type="nucleotide sequence ID" value="NZ_QXDL01000057.1"/>
</dbReference>
<protein>
    <submittedName>
        <fullName evidence="1">Glucokinase</fullName>
        <ecNumber evidence="1">2.7.1.2</ecNumber>
    </submittedName>
</protein>
<dbReference type="EC" id="2.7.1.2" evidence="1"/>
<keyword evidence="1" id="KW-0418">Kinase</keyword>
<name>A0A399EPX7_9DEIN</name>
<dbReference type="SUPFAM" id="SSF53067">
    <property type="entry name" value="Actin-like ATPase domain"/>
    <property type="match status" value="1"/>
</dbReference>
<dbReference type="Pfam" id="PF00480">
    <property type="entry name" value="ROK"/>
    <property type="match status" value="1"/>
</dbReference>
<keyword evidence="1" id="KW-0808">Transferase</keyword>
<dbReference type="InterPro" id="IPR000600">
    <property type="entry name" value="ROK"/>
</dbReference>
<dbReference type="OrthoDB" id="369851at2"/>
<dbReference type="InterPro" id="IPR049874">
    <property type="entry name" value="ROK_cs"/>
</dbReference>
<dbReference type="PROSITE" id="PS01125">
    <property type="entry name" value="ROK"/>
    <property type="match status" value="1"/>
</dbReference>
<comment type="caution">
    <text evidence="1">The sequence shown here is derived from an EMBL/GenBank/DDBJ whole genome shotgun (WGS) entry which is preliminary data.</text>
</comment>
<dbReference type="AlphaFoldDB" id="A0A399EPX7"/>
<proteinExistence type="predicted"/>
<reference evidence="1 2" key="1">
    <citation type="submission" date="2018-08" db="EMBL/GenBank/DDBJ databases">
        <title>Meiothermus terrae DSM 26712 genome sequencing project.</title>
        <authorList>
            <person name="Da Costa M.S."/>
            <person name="Albuquerque L."/>
            <person name="Raposo P."/>
            <person name="Froufe H.J.C."/>
            <person name="Barroso C.S."/>
            <person name="Egas C."/>
        </authorList>
    </citation>
    <scope>NUCLEOTIDE SEQUENCE [LARGE SCALE GENOMIC DNA]</scope>
    <source>
        <strain evidence="1 2">DSM 26712</strain>
    </source>
</reference>
<gene>
    <name evidence="1" type="primary">glkA_2</name>
    <name evidence="1" type="ORF">Mterra_01685</name>
</gene>
<evidence type="ECO:0000313" key="1">
    <source>
        <dbReference type="EMBL" id="RIH85540.1"/>
    </source>
</evidence>
<sequence length="299" mass="31593">MIAAGIDFGGTKLMLGFVDQAGQILGQQTFPTPKERGPEGVADFALEKLHALGRSRGIELERCVGVGSTVPALANTKAGMLLYAPAHGWWDVPFARMLEERFRLPARIANDVNACALAELRFGLGRQLRNFLWVTVSTGVGSALILEGQLYEGSGALAGEIGHFVLEPEGYECGCGMRGCVEAIAAGPAIARRARELGVQAADAREVARLAAQGDPKAKAALRASEDYLAQAFSYAVNLLDLDAVVLGGGVSQSLDLAYVERAMLAKVIMRERRKVRVLPTTLGYSAALVGAASLVLPG</sequence>
<accession>A0A399EPX7</accession>
<organism evidence="1 2">
    <name type="scientific">Calidithermus terrae</name>
    <dbReference type="NCBI Taxonomy" id="1408545"/>
    <lineage>
        <taxon>Bacteria</taxon>
        <taxon>Thermotogati</taxon>
        <taxon>Deinococcota</taxon>
        <taxon>Deinococci</taxon>
        <taxon>Thermales</taxon>
        <taxon>Thermaceae</taxon>
        <taxon>Calidithermus</taxon>
    </lineage>
</organism>
<keyword evidence="2" id="KW-1185">Reference proteome</keyword>
<dbReference type="EMBL" id="QXDL01000057">
    <property type="protein sequence ID" value="RIH85540.1"/>
    <property type="molecule type" value="Genomic_DNA"/>
</dbReference>
<dbReference type="PANTHER" id="PTHR18964:SF169">
    <property type="entry name" value="N-ACETYLMANNOSAMINE KINASE"/>
    <property type="match status" value="1"/>
</dbReference>